<sequence>MSFTSFFIVSLTSSLIMTLSFGSIVAISRELMASEGDLPGGRSCSIDIGRLYSMACQTDESDQLHQLIGRTLNRAVLPILGLKDLVGPWTVGREQIRHYSRRTIGMPDLQGKTMGGSECGHG</sequence>
<gene>
    <name evidence="2" type="ORF">NTEN_LOCUS6863</name>
</gene>
<keyword evidence="3" id="KW-1185">Reference proteome</keyword>
<keyword evidence="1" id="KW-0732">Signal</keyword>
<feature type="chain" id="PRO_5026170470" evidence="1">
    <location>
        <begin position="23"/>
        <end position="122"/>
    </location>
</feature>
<dbReference type="Proteomes" id="UP000479000">
    <property type="component" value="Unassembled WGS sequence"/>
</dbReference>
<accession>A0A6H5GCM1</accession>
<protein>
    <submittedName>
        <fullName evidence="2">Uncharacterized protein</fullName>
    </submittedName>
</protein>
<proteinExistence type="predicted"/>
<evidence type="ECO:0000313" key="2">
    <source>
        <dbReference type="EMBL" id="CAB0001076.1"/>
    </source>
</evidence>
<reference evidence="2 3" key="1">
    <citation type="submission" date="2020-02" db="EMBL/GenBank/DDBJ databases">
        <authorList>
            <person name="Ferguson B K."/>
        </authorList>
    </citation>
    <scope>NUCLEOTIDE SEQUENCE [LARGE SCALE GENOMIC DNA]</scope>
</reference>
<evidence type="ECO:0000256" key="1">
    <source>
        <dbReference type="SAM" id="SignalP"/>
    </source>
</evidence>
<feature type="signal peptide" evidence="1">
    <location>
        <begin position="1"/>
        <end position="22"/>
    </location>
</feature>
<organism evidence="2 3">
    <name type="scientific">Nesidiocoris tenuis</name>
    <dbReference type="NCBI Taxonomy" id="355587"/>
    <lineage>
        <taxon>Eukaryota</taxon>
        <taxon>Metazoa</taxon>
        <taxon>Ecdysozoa</taxon>
        <taxon>Arthropoda</taxon>
        <taxon>Hexapoda</taxon>
        <taxon>Insecta</taxon>
        <taxon>Pterygota</taxon>
        <taxon>Neoptera</taxon>
        <taxon>Paraneoptera</taxon>
        <taxon>Hemiptera</taxon>
        <taxon>Heteroptera</taxon>
        <taxon>Panheteroptera</taxon>
        <taxon>Cimicomorpha</taxon>
        <taxon>Miridae</taxon>
        <taxon>Dicyphina</taxon>
        <taxon>Nesidiocoris</taxon>
    </lineage>
</organism>
<name>A0A6H5GCM1_9HEMI</name>
<dbReference type="EMBL" id="CADCXU010010377">
    <property type="protein sequence ID" value="CAB0001076.1"/>
    <property type="molecule type" value="Genomic_DNA"/>
</dbReference>
<evidence type="ECO:0000313" key="3">
    <source>
        <dbReference type="Proteomes" id="UP000479000"/>
    </source>
</evidence>
<dbReference type="AlphaFoldDB" id="A0A6H5GCM1"/>